<organism evidence="4 5">
    <name type="scientific">Aplosporella prunicola CBS 121167</name>
    <dbReference type="NCBI Taxonomy" id="1176127"/>
    <lineage>
        <taxon>Eukaryota</taxon>
        <taxon>Fungi</taxon>
        <taxon>Dikarya</taxon>
        <taxon>Ascomycota</taxon>
        <taxon>Pezizomycotina</taxon>
        <taxon>Dothideomycetes</taxon>
        <taxon>Dothideomycetes incertae sedis</taxon>
        <taxon>Botryosphaeriales</taxon>
        <taxon>Aplosporellaceae</taxon>
        <taxon>Aplosporella</taxon>
    </lineage>
</organism>
<accession>A0A6A6BR00</accession>
<dbReference type="EMBL" id="ML995477">
    <property type="protein sequence ID" value="KAF2145664.1"/>
    <property type="molecule type" value="Genomic_DNA"/>
</dbReference>
<sequence>MSDGLPPIPQVAGDSAGPRLKDKVAIITGANSPLGIGRAAAHQFARNGARAVYVCDFDDEFLDAHARELARLYPGVAVHARRFDAADERAVKSVVEDALSRYGRLDVMFANAGISTLKQFTDTTADEFMNTMRINALSVFLATKYAAKAMQRTSADKPHSGGSIIATASVAGLRSNAGSSDYSASKAAVKSIMQTAAFQLTGTGVRCNALCPGVVETGMTAAMYAAARARGTQSKIGQLNPLRRGAVADEVSRVALFLASDEASYVNGQAWAVCGGLSAGHPFVMGKMA</sequence>
<evidence type="ECO:0000256" key="1">
    <source>
        <dbReference type="ARBA" id="ARBA00006484"/>
    </source>
</evidence>
<dbReference type="PROSITE" id="PS00061">
    <property type="entry name" value="ADH_SHORT"/>
    <property type="match status" value="1"/>
</dbReference>
<evidence type="ECO:0000313" key="5">
    <source>
        <dbReference type="Proteomes" id="UP000799438"/>
    </source>
</evidence>
<name>A0A6A6BR00_9PEZI</name>
<dbReference type="PRINTS" id="PR00080">
    <property type="entry name" value="SDRFAMILY"/>
</dbReference>
<dbReference type="PANTHER" id="PTHR43180">
    <property type="entry name" value="3-OXOACYL-(ACYL-CARRIER-PROTEIN) REDUCTASE (AFU_ORTHOLOGUE AFUA_6G11210)"/>
    <property type="match status" value="1"/>
</dbReference>
<dbReference type="SUPFAM" id="SSF51735">
    <property type="entry name" value="NAD(P)-binding Rossmann-fold domains"/>
    <property type="match status" value="1"/>
</dbReference>
<keyword evidence="5" id="KW-1185">Reference proteome</keyword>
<reference evidence="4" key="1">
    <citation type="journal article" date="2020" name="Stud. Mycol.">
        <title>101 Dothideomycetes genomes: a test case for predicting lifestyles and emergence of pathogens.</title>
        <authorList>
            <person name="Haridas S."/>
            <person name="Albert R."/>
            <person name="Binder M."/>
            <person name="Bloem J."/>
            <person name="Labutti K."/>
            <person name="Salamov A."/>
            <person name="Andreopoulos B."/>
            <person name="Baker S."/>
            <person name="Barry K."/>
            <person name="Bills G."/>
            <person name="Bluhm B."/>
            <person name="Cannon C."/>
            <person name="Castanera R."/>
            <person name="Culley D."/>
            <person name="Daum C."/>
            <person name="Ezra D."/>
            <person name="Gonzalez J."/>
            <person name="Henrissat B."/>
            <person name="Kuo A."/>
            <person name="Liang C."/>
            <person name="Lipzen A."/>
            <person name="Lutzoni F."/>
            <person name="Magnuson J."/>
            <person name="Mondo S."/>
            <person name="Nolan M."/>
            <person name="Ohm R."/>
            <person name="Pangilinan J."/>
            <person name="Park H.-J."/>
            <person name="Ramirez L."/>
            <person name="Alfaro M."/>
            <person name="Sun H."/>
            <person name="Tritt A."/>
            <person name="Yoshinaga Y."/>
            <person name="Zwiers L.-H."/>
            <person name="Turgeon B."/>
            <person name="Goodwin S."/>
            <person name="Spatafora J."/>
            <person name="Crous P."/>
            <person name="Grigoriev I."/>
        </authorList>
    </citation>
    <scope>NUCLEOTIDE SEQUENCE</scope>
    <source>
        <strain evidence="4">CBS 121167</strain>
    </source>
</reference>
<dbReference type="Gene3D" id="3.40.50.720">
    <property type="entry name" value="NAD(P)-binding Rossmann-like Domain"/>
    <property type="match status" value="1"/>
</dbReference>
<proteinExistence type="inferred from homology"/>
<dbReference type="OrthoDB" id="4131217at2759"/>
<dbReference type="InterPro" id="IPR020904">
    <property type="entry name" value="Sc_DH/Rdtase_CS"/>
</dbReference>
<protein>
    <submittedName>
        <fullName evidence="4">Uncharacterized protein</fullName>
    </submittedName>
</protein>
<comment type="similarity">
    <text evidence="1">Belongs to the short-chain dehydrogenases/reductases (SDR) family.</text>
</comment>
<dbReference type="InterPro" id="IPR036291">
    <property type="entry name" value="NAD(P)-bd_dom_sf"/>
</dbReference>
<evidence type="ECO:0000256" key="3">
    <source>
        <dbReference type="ARBA" id="ARBA00023002"/>
    </source>
</evidence>
<evidence type="ECO:0000313" key="4">
    <source>
        <dbReference type="EMBL" id="KAF2145664.1"/>
    </source>
</evidence>
<dbReference type="GeneID" id="54296211"/>
<dbReference type="InterPro" id="IPR002347">
    <property type="entry name" value="SDR_fam"/>
</dbReference>
<evidence type="ECO:0000256" key="2">
    <source>
        <dbReference type="ARBA" id="ARBA00022857"/>
    </source>
</evidence>
<dbReference type="RefSeq" id="XP_033401376.1">
    <property type="nucleotide sequence ID" value="XM_033538715.1"/>
</dbReference>
<dbReference type="PANTHER" id="PTHR43180:SF66">
    <property type="entry name" value="SHORT-CHAIN DEHYDROGENASE_REDUCTASE FAMILY PROTEIN"/>
    <property type="match status" value="1"/>
</dbReference>
<dbReference type="FunFam" id="3.40.50.720:FF:000084">
    <property type="entry name" value="Short-chain dehydrogenase reductase"/>
    <property type="match status" value="1"/>
</dbReference>
<keyword evidence="3" id="KW-0560">Oxidoreductase</keyword>
<dbReference type="Proteomes" id="UP000799438">
    <property type="component" value="Unassembled WGS sequence"/>
</dbReference>
<dbReference type="PRINTS" id="PR00081">
    <property type="entry name" value="GDHRDH"/>
</dbReference>
<dbReference type="AlphaFoldDB" id="A0A6A6BR00"/>
<gene>
    <name evidence="4" type="ORF">K452DRAFT_264882</name>
</gene>
<dbReference type="GO" id="GO:0016491">
    <property type="term" value="F:oxidoreductase activity"/>
    <property type="evidence" value="ECO:0007669"/>
    <property type="project" value="UniProtKB-KW"/>
</dbReference>
<dbReference type="Pfam" id="PF13561">
    <property type="entry name" value="adh_short_C2"/>
    <property type="match status" value="1"/>
</dbReference>
<keyword evidence="2" id="KW-0521">NADP</keyword>
<dbReference type="CDD" id="cd05233">
    <property type="entry name" value="SDR_c"/>
    <property type="match status" value="1"/>
</dbReference>